<comment type="subcellular location">
    <subcellularLocation>
        <location evidence="1">Cytoplasm</location>
        <location evidence="1">Cytoskeleton</location>
        <location evidence="1">Cilium axoneme</location>
    </subcellularLocation>
</comment>
<evidence type="ECO:0000313" key="2">
    <source>
        <dbReference type="EMBL" id="JAC76249.1"/>
    </source>
</evidence>
<dbReference type="Gene3D" id="3.80.10.10">
    <property type="entry name" value="Ribonuclease Inhibitor"/>
    <property type="match status" value="1"/>
</dbReference>
<dbReference type="GO" id="GO:0005930">
    <property type="term" value="C:axoneme"/>
    <property type="evidence" value="ECO:0007669"/>
    <property type="project" value="UniProtKB-SubCell"/>
</dbReference>
<proteinExistence type="predicted"/>
<accession>A0A061RZR2</accession>
<sequence length="192" mass="21859">MASSFSEFRLMSDTRRAVQKLRRSGKLQADQAEFLLRLLAAEEQRQFPTRVGSDRQALPAAQHFAKILRKELGKKDLANARLVCRDWARHLDEGHEVLGMRLDTLHLSAMCGAHIGTRFPALKELRLDARPVKGRCCKRLSEFLAPLSKMQKLRKLHFQVDEISDLVLEALSCLNNLEDLVLETYSQGHVSI</sequence>
<evidence type="ECO:0000256" key="1">
    <source>
        <dbReference type="ARBA" id="ARBA00004430"/>
    </source>
</evidence>
<protein>
    <submittedName>
        <fullName evidence="2">Uncharacterized protein</fullName>
    </submittedName>
</protein>
<dbReference type="EMBL" id="GBEZ01009330">
    <property type="protein sequence ID" value="JAC76249.1"/>
    <property type="molecule type" value="Transcribed_RNA"/>
</dbReference>
<gene>
    <name evidence="2" type="ORF">TSPGSL018_20684</name>
</gene>
<organism evidence="2">
    <name type="scientific">Tetraselmis sp. GSL018</name>
    <dbReference type="NCBI Taxonomy" id="582737"/>
    <lineage>
        <taxon>Eukaryota</taxon>
        <taxon>Viridiplantae</taxon>
        <taxon>Chlorophyta</taxon>
        <taxon>core chlorophytes</taxon>
        <taxon>Chlorodendrophyceae</taxon>
        <taxon>Chlorodendrales</taxon>
        <taxon>Chlorodendraceae</taxon>
        <taxon>Tetraselmis</taxon>
    </lineage>
</organism>
<reference evidence="2" key="1">
    <citation type="submission" date="2014-05" db="EMBL/GenBank/DDBJ databases">
        <title>The transcriptome of the halophilic microalga Tetraselmis sp. GSL018 isolated from the Great Salt Lake, Utah.</title>
        <authorList>
            <person name="Jinkerson R.E."/>
            <person name="D'Adamo S."/>
            <person name="Posewitz M.C."/>
        </authorList>
    </citation>
    <scope>NUCLEOTIDE SEQUENCE</scope>
    <source>
        <strain evidence="2">GSL018</strain>
    </source>
</reference>
<dbReference type="InterPro" id="IPR032675">
    <property type="entry name" value="LRR_dom_sf"/>
</dbReference>
<dbReference type="SUPFAM" id="SSF52047">
    <property type="entry name" value="RNI-like"/>
    <property type="match status" value="1"/>
</dbReference>
<dbReference type="AlphaFoldDB" id="A0A061RZR2"/>
<name>A0A061RZR2_9CHLO</name>